<evidence type="ECO:0000313" key="2">
    <source>
        <dbReference type="EMBL" id="NLR64401.1"/>
    </source>
</evidence>
<organism evidence="2 3">
    <name type="scientific">Chitinophaga varians</name>
    <dbReference type="NCBI Taxonomy" id="2202339"/>
    <lineage>
        <taxon>Bacteria</taxon>
        <taxon>Pseudomonadati</taxon>
        <taxon>Bacteroidota</taxon>
        <taxon>Chitinophagia</taxon>
        <taxon>Chitinophagales</taxon>
        <taxon>Chitinophagaceae</taxon>
        <taxon>Chitinophaga</taxon>
    </lineage>
</organism>
<dbReference type="AlphaFoldDB" id="A0A847RYK2"/>
<keyword evidence="3" id="KW-1185">Reference proteome</keyword>
<reference evidence="2 3" key="1">
    <citation type="submission" date="2020-04" db="EMBL/GenBank/DDBJ databases">
        <authorList>
            <person name="Yin C."/>
        </authorList>
    </citation>
    <scope>NUCLEOTIDE SEQUENCE [LARGE SCALE GENOMIC DNA]</scope>
    <source>
        <strain evidence="2 3">Ae27</strain>
    </source>
</reference>
<proteinExistence type="predicted"/>
<keyword evidence="1" id="KW-1133">Transmembrane helix</keyword>
<dbReference type="EMBL" id="JABAIA010000001">
    <property type="protein sequence ID" value="NLR64401.1"/>
    <property type="molecule type" value="Genomic_DNA"/>
</dbReference>
<keyword evidence="1" id="KW-0812">Transmembrane</keyword>
<sequence>MSIYLQRSLLLPEVVLKENTPGGIRIMGVITVLWGGLLFVLGAGILAMPPEAKKDVIQQLGADNPAILTPMGIVFLLIGFILTFNANLSFRFLREWTRREESGEEE</sequence>
<evidence type="ECO:0008006" key="4">
    <source>
        <dbReference type="Google" id="ProtNLM"/>
    </source>
</evidence>
<protein>
    <recommendedName>
        <fullName evidence="4">DUF3955 domain-containing protein</fullName>
    </recommendedName>
</protein>
<evidence type="ECO:0000256" key="1">
    <source>
        <dbReference type="SAM" id="Phobius"/>
    </source>
</evidence>
<keyword evidence="1" id="KW-0472">Membrane</keyword>
<feature type="transmembrane region" description="Helical" evidence="1">
    <location>
        <begin position="26"/>
        <end position="47"/>
    </location>
</feature>
<dbReference type="Proteomes" id="UP000570474">
    <property type="component" value="Unassembled WGS sequence"/>
</dbReference>
<gene>
    <name evidence="2" type="ORF">HGH92_08805</name>
</gene>
<accession>A0A847RYK2</accession>
<evidence type="ECO:0000313" key="3">
    <source>
        <dbReference type="Proteomes" id="UP000570474"/>
    </source>
</evidence>
<feature type="transmembrane region" description="Helical" evidence="1">
    <location>
        <begin position="67"/>
        <end position="90"/>
    </location>
</feature>
<dbReference type="RefSeq" id="WP_168870359.1">
    <property type="nucleotide sequence ID" value="NZ_JABAIA010000001.1"/>
</dbReference>
<comment type="caution">
    <text evidence="2">The sequence shown here is derived from an EMBL/GenBank/DDBJ whole genome shotgun (WGS) entry which is preliminary data.</text>
</comment>
<name>A0A847RYK2_9BACT</name>